<dbReference type="FunCoup" id="A0A3Q0KQA2">
    <property type="interactions" value="2114"/>
</dbReference>
<accession>A0A3Q0KQA2</accession>
<protein>
    <submittedName>
        <fullName evidence="5">CWF19-like protein 1 homolog</fullName>
    </submittedName>
</protein>
<dbReference type="GO" id="GO:0000398">
    <property type="term" value="P:mRNA splicing, via spliceosome"/>
    <property type="evidence" value="ECO:0007669"/>
    <property type="project" value="TreeGrafter"/>
</dbReference>
<dbReference type="Pfam" id="PF04677">
    <property type="entry name" value="CwfJ_C_1"/>
    <property type="match status" value="1"/>
</dbReference>
<proteinExistence type="inferred from homology"/>
<comment type="similarity">
    <text evidence="1">Belongs to the CWF19 family.</text>
</comment>
<dbReference type="PANTHER" id="PTHR12072:SF4">
    <property type="entry name" value="CWF19-LIKE PROTEIN 1"/>
    <property type="match status" value="1"/>
</dbReference>
<dbReference type="GO" id="GO:0071014">
    <property type="term" value="C:post-mRNA release spliceosomal complex"/>
    <property type="evidence" value="ECO:0007669"/>
    <property type="project" value="TreeGrafter"/>
</dbReference>
<dbReference type="CDD" id="cd07380">
    <property type="entry name" value="MPP_CWF19_N"/>
    <property type="match status" value="1"/>
</dbReference>
<evidence type="ECO:0000313" key="5">
    <source>
        <dbReference type="WBParaSite" id="Smp_152510.1"/>
    </source>
</evidence>
<dbReference type="WBParaSite" id="Smp_152510.1">
    <property type="protein sequence ID" value="Smp_152510.1"/>
    <property type="gene ID" value="Smp_152510"/>
</dbReference>
<name>A0A3Q0KQA2_SCHMA</name>
<dbReference type="GO" id="GO:0061632">
    <property type="term" value="F:RNA lariat debranching enzyme activator activity"/>
    <property type="evidence" value="ECO:0007669"/>
    <property type="project" value="TreeGrafter"/>
</dbReference>
<dbReference type="Pfam" id="PF04676">
    <property type="entry name" value="CwfJ_C_2"/>
    <property type="match status" value="1"/>
</dbReference>
<dbReference type="Proteomes" id="UP000008854">
    <property type="component" value="Unassembled WGS sequence"/>
</dbReference>
<evidence type="ECO:0000313" key="4">
    <source>
        <dbReference type="Proteomes" id="UP000008854"/>
    </source>
</evidence>
<dbReference type="InterPro" id="IPR006767">
    <property type="entry name" value="Cwf19-like_C_dom-2"/>
</dbReference>
<reference evidence="5" key="2">
    <citation type="submission" date="2018-12" db="UniProtKB">
        <authorList>
            <consortium name="WormBaseParasite"/>
        </authorList>
    </citation>
    <scope>IDENTIFICATION</scope>
    <source>
        <strain evidence="5">Puerto Rican</strain>
    </source>
</reference>
<keyword evidence="4" id="KW-1185">Reference proteome</keyword>
<reference evidence="4" key="1">
    <citation type="journal article" date="2012" name="PLoS Negl. Trop. Dis.">
        <title>A systematically improved high quality genome and transcriptome of the human blood fluke Schistosoma mansoni.</title>
        <authorList>
            <person name="Protasio A.V."/>
            <person name="Tsai I.J."/>
            <person name="Babbage A."/>
            <person name="Nichol S."/>
            <person name="Hunt M."/>
            <person name="Aslett M.A."/>
            <person name="De Silva N."/>
            <person name="Velarde G.S."/>
            <person name="Anderson T.J."/>
            <person name="Clark R.C."/>
            <person name="Davidson C."/>
            <person name="Dillon G.P."/>
            <person name="Holroyd N.E."/>
            <person name="LoVerde P.T."/>
            <person name="Lloyd C."/>
            <person name="McQuillan J."/>
            <person name="Oliveira G."/>
            <person name="Otto T.D."/>
            <person name="Parker-Manuel S.J."/>
            <person name="Quail M.A."/>
            <person name="Wilson R.A."/>
            <person name="Zerlotini A."/>
            <person name="Dunne D.W."/>
            <person name="Berriman M."/>
        </authorList>
    </citation>
    <scope>NUCLEOTIDE SEQUENCE [LARGE SCALE GENOMIC DNA]</scope>
    <source>
        <strain evidence="4">Puerto Rican</strain>
    </source>
</reference>
<dbReference type="AlphaFoldDB" id="A0A3Q0KQA2"/>
<dbReference type="SUPFAM" id="SSF54197">
    <property type="entry name" value="HIT-like"/>
    <property type="match status" value="1"/>
</dbReference>
<dbReference type="InterPro" id="IPR006768">
    <property type="entry name" value="Cwf19-like_C_dom-1"/>
</dbReference>
<dbReference type="STRING" id="6183.A0A3Q0KQA2"/>
<feature type="domain" description="Cwf19-like C-terminal" evidence="3">
    <location>
        <begin position="341"/>
        <end position="454"/>
    </location>
</feature>
<evidence type="ECO:0000256" key="1">
    <source>
        <dbReference type="ARBA" id="ARBA00006795"/>
    </source>
</evidence>
<evidence type="ECO:0000259" key="3">
    <source>
        <dbReference type="Pfam" id="PF04677"/>
    </source>
</evidence>
<sequence>MPDGLSHKILICGDVKGRVSALYSRVSKVINVAGQFDMMFCLGDFFGTETSEIKRMIDGSLAASLPTYIVSPYTEIAQKYCQAESGCELCNNLTYLGSKGTYTTMSGLRVVYMAEWELNSDNCNLPSSLLSEALAAEDNGFLGVDLLLTCQWPKHVNKLTLSELPDGCQQCIDSSSILISRLAYLTRPRYHFSCGNGVYYERSPYRNHRVLQEKACHTTRFISLADVKNERNQKYLYALKLIPIDKMDHQDLINQPPDVTENPYREFVDHKHSLDRETEVQTEQYFYNMNTKEKPGTVAKKDTHQKRKINTNTFEDTDDIKRQLVDKNDTSEESFQEKIDKNRNHAACWFCLGNPQVKKHLIVSIGTQAYVALPRGPIVPDHALILTIGHHQSWMSCPEYVRSEIEEYKSRLKRMYAAQGKAMVTFERNLKTQHYQLQVVPVPFSVAAEVKQVFLELSSNTDFSPCELKPVPRRTELDEICRVGIPYFFVELPTGEKLFGRIPKDRISSANLQFGRIVLTDPRILNCPEKADWHDCTDEEDEETDLAKDFRKMFLPFDVNDDDDDNNNNTE</sequence>
<feature type="domain" description="Cwf19-like protein C-terminal" evidence="2">
    <location>
        <begin position="480"/>
        <end position="558"/>
    </location>
</feature>
<dbReference type="InParanoid" id="A0A3Q0KQA2"/>
<dbReference type="InterPro" id="IPR036265">
    <property type="entry name" value="HIT-like_sf"/>
</dbReference>
<organism evidence="4 5">
    <name type="scientific">Schistosoma mansoni</name>
    <name type="common">Blood fluke</name>
    <dbReference type="NCBI Taxonomy" id="6183"/>
    <lineage>
        <taxon>Eukaryota</taxon>
        <taxon>Metazoa</taxon>
        <taxon>Spiralia</taxon>
        <taxon>Lophotrochozoa</taxon>
        <taxon>Platyhelminthes</taxon>
        <taxon>Trematoda</taxon>
        <taxon>Digenea</taxon>
        <taxon>Strigeidida</taxon>
        <taxon>Schistosomatoidea</taxon>
        <taxon>Schistosomatidae</taxon>
        <taxon>Schistosoma</taxon>
    </lineage>
</organism>
<dbReference type="PANTHER" id="PTHR12072">
    <property type="entry name" value="CWF19, CELL CYCLE CONTROL PROTEIN"/>
    <property type="match status" value="1"/>
</dbReference>
<evidence type="ECO:0000259" key="2">
    <source>
        <dbReference type="Pfam" id="PF04676"/>
    </source>
</evidence>
<dbReference type="InterPro" id="IPR040194">
    <property type="entry name" value="Cwf19-like"/>
</dbReference>